<evidence type="ECO:0008006" key="4">
    <source>
        <dbReference type="Google" id="ProtNLM"/>
    </source>
</evidence>
<dbReference type="Proteomes" id="UP000306229">
    <property type="component" value="Chromosome"/>
</dbReference>
<sequence>MKTKESKPNIHINLLSGFYYLVSVALFLAGGIYCFFTDLLKTNFTDNIIIQEMTTGQFVIYGVIMAVVALLEAILALNLRRFKRWAKIIALVISSLGLLWAIVAIFAYGGLENLFFIGLHAYFIWILSKRYYGNNYTTK</sequence>
<feature type="transmembrane region" description="Helical" evidence="1">
    <location>
        <begin position="88"/>
        <end position="108"/>
    </location>
</feature>
<dbReference type="AlphaFoldDB" id="A0A5B7TQV5"/>
<keyword evidence="1" id="KW-0812">Transmembrane</keyword>
<dbReference type="KEGG" id="fbe:FF125_02260"/>
<accession>A0A5B7TQV5</accession>
<keyword evidence="3" id="KW-1185">Reference proteome</keyword>
<reference evidence="2 3" key="1">
    <citation type="submission" date="2019-05" db="EMBL/GenBank/DDBJ databases">
        <title>Algicella ahnfeltiae gen. nov., sp. nov., a novel marine bacterium of the family Flavobacteriaceae isolated from a red alga.</title>
        <authorList>
            <person name="Nedashkovskaya O.I."/>
            <person name="Kukhlevskiy A.D."/>
            <person name="Kim S.-G."/>
            <person name="Zhukova N.V."/>
            <person name="Mikhailov V.V."/>
        </authorList>
    </citation>
    <scope>NUCLEOTIDE SEQUENCE [LARGE SCALE GENOMIC DNA]</scope>
    <source>
        <strain evidence="2 3">10Alg115</strain>
    </source>
</reference>
<feature type="transmembrane region" description="Helical" evidence="1">
    <location>
        <begin position="12"/>
        <end position="36"/>
    </location>
</feature>
<feature type="transmembrane region" description="Helical" evidence="1">
    <location>
        <begin position="56"/>
        <end position="76"/>
    </location>
</feature>
<name>A0A5B7TQV5_9FLAO</name>
<dbReference type="RefSeq" id="WP_138948259.1">
    <property type="nucleotide sequence ID" value="NZ_CP040749.1"/>
</dbReference>
<keyword evidence="1" id="KW-0472">Membrane</keyword>
<organism evidence="2 3">
    <name type="scientific">Aureibaculum algae</name>
    <dbReference type="NCBI Taxonomy" id="2584122"/>
    <lineage>
        <taxon>Bacteria</taxon>
        <taxon>Pseudomonadati</taxon>
        <taxon>Bacteroidota</taxon>
        <taxon>Flavobacteriia</taxon>
        <taxon>Flavobacteriales</taxon>
        <taxon>Flavobacteriaceae</taxon>
        <taxon>Aureibaculum</taxon>
    </lineage>
</organism>
<feature type="transmembrane region" description="Helical" evidence="1">
    <location>
        <begin position="114"/>
        <end position="132"/>
    </location>
</feature>
<keyword evidence="1" id="KW-1133">Transmembrane helix</keyword>
<dbReference type="EMBL" id="CP040749">
    <property type="protein sequence ID" value="QCX37317.1"/>
    <property type="molecule type" value="Genomic_DNA"/>
</dbReference>
<evidence type="ECO:0000313" key="2">
    <source>
        <dbReference type="EMBL" id="QCX37317.1"/>
    </source>
</evidence>
<proteinExistence type="predicted"/>
<protein>
    <recommendedName>
        <fullName evidence="4">DUF4064 domain-containing protein</fullName>
    </recommendedName>
</protein>
<gene>
    <name evidence="2" type="ORF">FF125_02260</name>
</gene>
<evidence type="ECO:0000313" key="3">
    <source>
        <dbReference type="Proteomes" id="UP000306229"/>
    </source>
</evidence>
<evidence type="ECO:0000256" key="1">
    <source>
        <dbReference type="SAM" id="Phobius"/>
    </source>
</evidence>